<keyword evidence="5" id="KW-0663">Pyridoxal phosphate</keyword>
<dbReference type="STRING" id="889378.Spiaf_0410"/>
<dbReference type="GO" id="GO:0004021">
    <property type="term" value="F:L-alanine:2-oxoglutarate aminotransferase activity"/>
    <property type="evidence" value="ECO:0007669"/>
    <property type="project" value="UniProtKB-EC"/>
</dbReference>
<dbReference type="Proteomes" id="UP000007383">
    <property type="component" value="Chromosome"/>
</dbReference>
<dbReference type="AlphaFoldDB" id="H9UG72"/>
<evidence type="ECO:0000313" key="9">
    <source>
        <dbReference type="Proteomes" id="UP000007383"/>
    </source>
</evidence>
<dbReference type="CDD" id="cd00609">
    <property type="entry name" value="AAT_like"/>
    <property type="match status" value="1"/>
</dbReference>
<name>H9UG72_SPIAZ</name>
<dbReference type="OrthoDB" id="367386at2"/>
<accession>H9UG72</accession>
<reference evidence="9" key="1">
    <citation type="journal article" date="2013" name="Stand. Genomic Sci.">
        <title>Complete genome sequence of the halophilic bacterium Spirochaeta africana type strain (Z-7692(T)) from the alkaline Lake Magadi in the East African Rift.</title>
        <authorList>
            <person name="Liolos K."/>
            <person name="Abt B."/>
            <person name="Scheuner C."/>
            <person name="Teshima H."/>
            <person name="Held B."/>
            <person name="Lapidus A."/>
            <person name="Nolan M."/>
            <person name="Lucas S."/>
            <person name="Deshpande S."/>
            <person name="Cheng J.F."/>
            <person name="Tapia R."/>
            <person name="Goodwin L.A."/>
            <person name="Pitluck S."/>
            <person name="Pagani I."/>
            <person name="Ivanova N."/>
            <person name="Mavromatis K."/>
            <person name="Mikhailova N."/>
            <person name="Huntemann M."/>
            <person name="Pati A."/>
            <person name="Chen A."/>
            <person name="Palaniappan K."/>
            <person name="Land M."/>
            <person name="Rohde M."/>
            <person name="Tindall B.J."/>
            <person name="Detter J.C."/>
            <person name="Goker M."/>
            <person name="Bristow J."/>
            <person name="Eisen J.A."/>
            <person name="Markowitz V."/>
            <person name="Hugenholtz P."/>
            <person name="Woyke T."/>
            <person name="Klenk H.P."/>
            <person name="Kyrpides N.C."/>
        </authorList>
    </citation>
    <scope>NUCLEOTIDE SEQUENCE</scope>
    <source>
        <strain evidence="9">ATCC 700263 / DSM 8902 / Z-7692</strain>
    </source>
</reference>
<dbReference type="Gene3D" id="3.90.1150.10">
    <property type="entry name" value="Aspartate Aminotransferase, domain 1"/>
    <property type="match status" value="1"/>
</dbReference>
<proteinExistence type="inferred from homology"/>
<dbReference type="KEGG" id="sfc:Spiaf_0410"/>
<sequence length="435" mass="47640">MRRQILHAGAGQLRYMIREIVQIAREIERLGQPVLWENIGDPVRKGESPPDWIKQLVGQAATEDMSYAYSDTQGEAATRGFLAERANGRLDGEAAGARITPDDILFFNGLGDAVSKLFGQLRPQARVIGPSPAYSTHSSAEAAHSGYEHLTYQLDPENGWLPDLQELENTIHYNPTIAGILIINPDNPTGVVYPRHILEGFVAIARRYNLFLICDETYAHVVYGGAQEVHLNQIIGDVPGIAMRSISKEFPWPGARCGWIEVYNRTADADFAGYVESILAAKRLEVCSTTLPQRVIPLVMGDARYAGHLGQRNREYESRAGEVCAALSGIPGVRVNRPQGGFFATPVFDPAMLPAAGRLEIANPGIRRLVEQRLPGAAADARFVYWLLGSTGICTVPLSGFCSRLPGFRMTLLESDPEVRAGMLDRLAAAIRSYG</sequence>
<dbReference type="EC" id="2.6.1.2" evidence="6"/>
<keyword evidence="9" id="KW-1185">Reference proteome</keyword>
<dbReference type="InterPro" id="IPR015424">
    <property type="entry name" value="PyrdxlP-dep_Trfase"/>
</dbReference>
<evidence type="ECO:0000259" key="7">
    <source>
        <dbReference type="Pfam" id="PF00155"/>
    </source>
</evidence>
<dbReference type="PANTHER" id="PTHR43488:SF2">
    <property type="entry name" value="GLUTAMATE-PYRUVATE AMINOTRANSFERASE ALAA"/>
    <property type="match status" value="1"/>
</dbReference>
<gene>
    <name evidence="8" type="ordered locus">Spiaf_0410</name>
</gene>
<keyword evidence="4 8" id="KW-0808">Transferase</keyword>
<dbReference type="PANTHER" id="PTHR43488">
    <property type="entry name" value="GLUTAMATE-PYRUVATE AMINOTRANSFERASE ALAA"/>
    <property type="match status" value="1"/>
</dbReference>
<evidence type="ECO:0000256" key="6">
    <source>
        <dbReference type="ARBA" id="ARBA00026106"/>
    </source>
</evidence>
<comment type="cofactor">
    <cofactor evidence="1">
        <name>pyridoxal 5'-phosphate</name>
        <dbReference type="ChEBI" id="CHEBI:597326"/>
    </cofactor>
</comment>
<dbReference type="InterPro" id="IPR015422">
    <property type="entry name" value="PyrdxlP-dep_Trfase_small"/>
</dbReference>
<dbReference type="InterPro" id="IPR004839">
    <property type="entry name" value="Aminotransferase_I/II_large"/>
</dbReference>
<evidence type="ECO:0000313" key="8">
    <source>
        <dbReference type="EMBL" id="AFG36515.1"/>
    </source>
</evidence>
<dbReference type="PATRIC" id="fig|889378.3.peg.418"/>
<evidence type="ECO:0000256" key="3">
    <source>
        <dbReference type="ARBA" id="ARBA00022576"/>
    </source>
</evidence>
<dbReference type="NCBIfam" id="NF005334">
    <property type="entry name" value="PRK06855.1"/>
    <property type="match status" value="1"/>
</dbReference>
<dbReference type="Gene3D" id="3.40.640.10">
    <property type="entry name" value="Type I PLP-dependent aspartate aminotransferase-like (Major domain)"/>
    <property type="match status" value="1"/>
</dbReference>
<dbReference type="EMBL" id="CP003282">
    <property type="protein sequence ID" value="AFG36515.1"/>
    <property type="molecule type" value="Genomic_DNA"/>
</dbReference>
<feature type="domain" description="Aminotransferase class I/classII large" evidence="7">
    <location>
        <begin position="48"/>
        <end position="401"/>
    </location>
</feature>
<dbReference type="InterPro" id="IPR015421">
    <property type="entry name" value="PyrdxlP-dep_Trfase_major"/>
</dbReference>
<protein>
    <recommendedName>
        <fullName evidence="6">alanine transaminase</fullName>
        <ecNumber evidence="6">2.6.1.2</ecNumber>
    </recommendedName>
</protein>
<dbReference type="Pfam" id="PF00155">
    <property type="entry name" value="Aminotran_1_2"/>
    <property type="match status" value="1"/>
</dbReference>
<evidence type="ECO:0000256" key="1">
    <source>
        <dbReference type="ARBA" id="ARBA00001933"/>
    </source>
</evidence>
<dbReference type="SUPFAM" id="SSF53383">
    <property type="entry name" value="PLP-dependent transferases"/>
    <property type="match status" value="1"/>
</dbReference>
<evidence type="ECO:0000256" key="2">
    <source>
        <dbReference type="ARBA" id="ARBA00007441"/>
    </source>
</evidence>
<dbReference type="GO" id="GO:0030170">
    <property type="term" value="F:pyridoxal phosphate binding"/>
    <property type="evidence" value="ECO:0007669"/>
    <property type="project" value="InterPro"/>
</dbReference>
<evidence type="ECO:0000256" key="4">
    <source>
        <dbReference type="ARBA" id="ARBA00022679"/>
    </source>
</evidence>
<keyword evidence="3 8" id="KW-0032">Aminotransferase</keyword>
<dbReference type="eggNOG" id="COG0436">
    <property type="taxonomic scope" value="Bacteria"/>
</dbReference>
<dbReference type="HOGENOM" id="CLU_017584_4_2_12"/>
<dbReference type="InterPro" id="IPR051926">
    <property type="entry name" value="Ala_Aminotransferase"/>
</dbReference>
<comment type="similarity">
    <text evidence="2">Belongs to the class-I pyridoxal-phosphate-dependent aminotransferase family.</text>
</comment>
<organism evidence="8 9">
    <name type="scientific">Spirochaeta africana (strain ATCC 700263 / DSM 8902 / Z-7692)</name>
    <dbReference type="NCBI Taxonomy" id="889378"/>
    <lineage>
        <taxon>Bacteria</taxon>
        <taxon>Pseudomonadati</taxon>
        <taxon>Spirochaetota</taxon>
        <taxon>Spirochaetia</taxon>
        <taxon>Spirochaetales</taxon>
        <taxon>Spirochaetaceae</taxon>
        <taxon>Spirochaeta</taxon>
    </lineage>
</organism>
<dbReference type="RefSeq" id="WP_014454512.1">
    <property type="nucleotide sequence ID" value="NC_017098.1"/>
</dbReference>
<evidence type="ECO:0000256" key="5">
    <source>
        <dbReference type="ARBA" id="ARBA00022898"/>
    </source>
</evidence>